<evidence type="ECO:0000256" key="1">
    <source>
        <dbReference type="ARBA" id="ARBA00022679"/>
    </source>
</evidence>
<proteinExistence type="predicted"/>
<dbReference type="InterPro" id="IPR050680">
    <property type="entry name" value="YpeA/RimI_acetyltransf"/>
</dbReference>
<dbReference type="Proteomes" id="UP001595906">
    <property type="component" value="Unassembled WGS sequence"/>
</dbReference>
<dbReference type="CDD" id="cd04301">
    <property type="entry name" value="NAT_SF"/>
    <property type="match status" value="1"/>
</dbReference>
<dbReference type="PROSITE" id="PS51186">
    <property type="entry name" value="GNAT"/>
    <property type="match status" value="1"/>
</dbReference>
<comment type="caution">
    <text evidence="4">The sequence shown here is derived from an EMBL/GenBank/DDBJ whole genome shotgun (WGS) entry which is preliminary data.</text>
</comment>
<evidence type="ECO:0000256" key="2">
    <source>
        <dbReference type="ARBA" id="ARBA00023315"/>
    </source>
</evidence>
<dbReference type="InterPro" id="IPR000182">
    <property type="entry name" value="GNAT_dom"/>
</dbReference>
<dbReference type="InterPro" id="IPR016181">
    <property type="entry name" value="Acyl_CoA_acyltransferase"/>
</dbReference>
<sequence>MADQYIRKVQIEDLNGLKGVLDSSELFPSEYLEEMIADYFQNKDTEAIWFTCIDDNKPIALGYCAPEKLTNGTYNLYAIAVRKEFQGQGIGRKMMHFIERILKENGKRIFIVETSSIDNYSSARKFYQKLGYRLEAVIKDFWNEGEDKLIFWKKLN</sequence>
<dbReference type="Gene3D" id="3.40.630.30">
    <property type="match status" value="1"/>
</dbReference>
<organism evidence="4 5">
    <name type="scientific">Parasediminibacterium paludis</name>
    <dbReference type="NCBI Taxonomy" id="908966"/>
    <lineage>
        <taxon>Bacteria</taxon>
        <taxon>Pseudomonadati</taxon>
        <taxon>Bacteroidota</taxon>
        <taxon>Chitinophagia</taxon>
        <taxon>Chitinophagales</taxon>
        <taxon>Chitinophagaceae</taxon>
        <taxon>Parasediminibacterium</taxon>
    </lineage>
</organism>
<protein>
    <submittedName>
        <fullName evidence="4">GNAT family N-acetyltransferase</fullName>
    </submittedName>
</protein>
<dbReference type="SUPFAM" id="SSF55729">
    <property type="entry name" value="Acyl-CoA N-acyltransferases (Nat)"/>
    <property type="match status" value="1"/>
</dbReference>
<keyword evidence="1" id="KW-0808">Transferase</keyword>
<keyword evidence="5" id="KW-1185">Reference proteome</keyword>
<feature type="domain" description="N-acetyltransferase" evidence="3">
    <location>
        <begin position="4"/>
        <end position="156"/>
    </location>
</feature>
<gene>
    <name evidence="4" type="ORF">ACFOW1_06135</name>
</gene>
<evidence type="ECO:0000313" key="4">
    <source>
        <dbReference type="EMBL" id="MFC4231458.1"/>
    </source>
</evidence>
<evidence type="ECO:0000313" key="5">
    <source>
        <dbReference type="Proteomes" id="UP001595906"/>
    </source>
</evidence>
<dbReference type="EMBL" id="JBHSDC010000005">
    <property type="protein sequence ID" value="MFC4231458.1"/>
    <property type="molecule type" value="Genomic_DNA"/>
</dbReference>
<dbReference type="PANTHER" id="PTHR43420">
    <property type="entry name" value="ACETYLTRANSFERASE"/>
    <property type="match status" value="1"/>
</dbReference>
<keyword evidence="2" id="KW-0012">Acyltransferase</keyword>
<accession>A0ABV8PWE2</accession>
<dbReference type="PANTHER" id="PTHR43420:SF44">
    <property type="entry name" value="ACETYLTRANSFERASE YPEA"/>
    <property type="match status" value="1"/>
</dbReference>
<reference evidence="5" key="1">
    <citation type="journal article" date="2019" name="Int. J. Syst. Evol. Microbiol.">
        <title>The Global Catalogue of Microorganisms (GCM) 10K type strain sequencing project: providing services to taxonomists for standard genome sequencing and annotation.</title>
        <authorList>
            <consortium name="The Broad Institute Genomics Platform"/>
            <consortium name="The Broad Institute Genome Sequencing Center for Infectious Disease"/>
            <person name="Wu L."/>
            <person name="Ma J."/>
        </authorList>
    </citation>
    <scope>NUCLEOTIDE SEQUENCE [LARGE SCALE GENOMIC DNA]</scope>
    <source>
        <strain evidence="5">CECT 8010</strain>
    </source>
</reference>
<dbReference type="RefSeq" id="WP_379012936.1">
    <property type="nucleotide sequence ID" value="NZ_JBHSDC010000005.1"/>
</dbReference>
<dbReference type="Pfam" id="PF00583">
    <property type="entry name" value="Acetyltransf_1"/>
    <property type="match status" value="1"/>
</dbReference>
<evidence type="ECO:0000259" key="3">
    <source>
        <dbReference type="PROSITE" id="PS51186"/>
    </source>
</evidence>
<name>A0ABV8PWE2_9BACT</name>